<evidence type="ECO:0000256" key="4">
    <source>
        <dbReference type="ARBA" id="ARBA00023136"/>
    </source>
</evidence>
<evidence type="ECO:0000256" key="2">
    <source>
        <dbReference type="ARBA" id="ARBA00022692"/>
    </source>
</evidence>
<evidence type="ECO:0000259" key="6">
    <source>
        <dbReference type="Pfam" id="PF04932"/>
    </source>
</evidence>
<feature type="transmembrane region" description="Helical" evidence="5">
    <location>
        <begin position="336"/>
        <end position="355"/>
    </location>
</feature>
<keyword evidence="2 5" id="KW-0812">Transmembrane</keyword>
<feature type="transmembrane region" description="Helical" evidence="5">
    <location>
        <begin position="208"/>
        <end position="223"/>
    </location>
</feature>
<evidence type="ECO:0000313" key="7">
    <source>
        <dbReference type="EMBL" id="GAA4396995.1"/>
    </source>
</evidence>
<reference evidence="8" key="1">
    <citation type="journal article" date="2019" name="Int. J. Syst. Evol. Microbiol.">
        <title>The Global Catalogue of Microorganisms (GCM) 10K type strain sequencing project: providing services to taxonomists for standard genome sequencing and annotation.</title>
        <authorList>
            <consortium name="The Broad Institute Genomics Platform"/>
            <consortium name="The Broad Institute Genome Sequencing Center for Infectious Disease"/>
            <person name="Wu L."/>
            <person name="Ma J."/>
        </authorList>
    </citation>
    <scope>NUCLEOTIDE SEQUENCE [LARGE SCALE GENOMIC DNA]</scope>
    <source>
        <strain evidence="8">JCM 17809</strain>
    </source>
</reference>
<dbReference type="Proteomes" id="UP001500945">
    <property type="component" value="Unassembled WGS sequence"/>
</dbReference>
<evidence type="ECO:0000256" key="1">
    <source>
        <dbReference type="ARBA" id="ARBA00004141"/>
    </source>
</evidence>
<feature type="transmembrane region" description="Helical" evidence="5">
    <location>
        <begin position="87"/>
        <end position="104"/>
    </location>
</feature>
<keyword evidence="4 5" id="KW-0472">Membrane</keyword>
<feature type="transmembrane region" description="Helical" evidence="5">
    <location>
        <begin position="57"/>
        <end position="75"/>
    </location>
</feature>
<gene>
    <name evidence="7" type="ORF">GCM10023168_01540</name>
</gene>
<feature type="transmembrane region" description="Helical" evidence="5">
    <location>
        <begin position="116"/>
        <end position="133"/>
    </location>
</feature>
<dbReference type="InterPro" id="IPR007016">
    <property type="entry name" value="O-antigen_ligase-rel_domated"/>
</dbReference>
<dbReference type="Pfam" id="PF04932">
    <property type="entry name" value="Wzy_C"/>
    <property type="match status" value="1"/>
</dbReference>
<evidence type="ECO:0000313" key="8">
    <source>
        <dbReference type="Proteomes" id="UP001500945"/>
    </source>
</evidence>
<feature type="transmembrane region" description="Helical" evidence="5">
    <location>
        <begin position="229"/>
        <end position="246"/>
    </location>
</feature>
<feature type="transmembrane region" description="Helical" evidence="5">
    <location>
        <begin position="364"/>
        <end position="383"/>
    </location>
</feature>
<comment type="subcellular location">
    <subcellularLocation>
        <location evidence="1">Membrane</location>
        <topology evidence="1">Multi-pass membrane protein</topology>
    </subcellularLocation>
</comment>
<dbReference type="EMBL" id="BAABGM010000001">
    <property type="protein sequence ID" value="GAA4396995.1"/>
    <property type="molecule type" value="Genomic_DNA"/>
</dbReference>
<feature type="domain" description="O-antigen ligase-related" evidence="6">
    <location>
        <begin position="213"/>
        <end position="352"/>
    </location>
</feature>
<keyword evidence="8" id="KW-1185">Reference proteome</keyword>
<evidence type="ECO:0000256" key="5">
    <source>
        <dbReference type="SAM" id="Phobius"/>
    </source>
</evidence>
<protein>
    <submittedName>
        <fullName evidence="7">Membrane protein</fullName>
    </submittedName>
</protein>
<feature type="transmembrane region" description="Helical" evidence="5">
    <location>
        <begin position="29"/>
        <end position="51"/>
    </location>
</feature>
<keyword evidence="3 5" id="KW-1133">Transmembrane helix</keyword>
<name>A0ABP8JW06_9MICO</name>
<feature type="transmembrane region" description="Helical" evidence="5">
    <location>
        <begin position="145"/>
        <end position="164"/>
    </location>
</feature>
<proteinExistence type="predicted"/>
<sequence>MSTRRAPLALRATAPGGTLVTSAGRIPRLLLVVWALLLFNVLAPSANPTLVPIPRSIAQALAQGSLVLALGLALVLNRRLLIRPNHLLVLLSVLAVMSLVASLHNEFVLGSVYRGLRLIAFVTCLWLLTPWWGRRDMVLLRAHRLCLWGALGTVVIGAALAPGKAFSFEGRLSGAVWPMPPPQVAHYAAVLFGTSVILWMCRVITGRHALLAGIVTVGVLVGTHTRTAIAGAVVGLAIASASLFLGHARVRRVSASTLLGLGAAVLLFAPQIVTWLARGQSAQDATQLTGRTKVWSEVFATPRPTLEQFFGSGLSNKSFRGLAVDSNWVATYLDQGWFGIVVEAGILVLLLLMAATHVRGPRRAVALFLVVYCTVASFTETGLSDASPYLLDLVVAASLLVRPPQRVAP</sequence>
<evidence type="ECO:0000256" key="3">
    <source>
        <dbReference type="ARBA" id="ARBA00022989"/>
    </source>
</evidence>
<dbReference type="RefSeq" id="WP_345201221.1">
    <property type="nucleotide sequence ID" value="NZ_BAABGM010000001.1"/>
</dbReference>
<comment type="caution">
    <text evidence="7">The sequence shown here is derived from an EMBL/GenBank/DDBJ whole genome shotgun (WGS) entry which is preliminary data.</text>
</comment>
<organism evidence="7 8">
    <name type="scientific">Fodinibacter luteus</name>
    <dbReference type="NCBI Taxonomy" id="552064"/>
    <lineage>
        <taxon>Bacteria</taxon>
        <taxon>Bacillati</taxon>
        <taxon>Actinomycetota</taxon>
        <taxon>Actinomycetes</taxon>
        <taxon>Micrococcales</taxon>
        <taxon>Intrasporangiaceae</taxon>
        <taxon>Fodinibacter (ex Wang et al. 2009)</taxon>
    </lineage>
</organism>
<feature type="transmembrane region" description="Helical" evidence="5">
    <location>
        <begin position="184"/>
        <end position="201"/>
    </location>
</feature>
<accession>A0ABP8JW06</accession>
<feature type="transmembrane region" description="Helical" evidence="5">
    <location>
        <begin position="258"/>
        <end position="277"/>
    </location>
</feature>